<reference evidence="8" key="1">
    <citation type="submission" date="2016-05" db="EMBL/GenBank/DDBJ databases">
        <title>Comparative genomics of biotechnologically important yeasts.</title>
        <authorList>
            <consortium name="DOE Joint Genome Institute"/>
            <person name="Riley R."/>
            <person name="Haridas S."/>
            <person name="Wolfe K.H."/>
            <person name="Lopes M.R."/>
            <person name="Hittinger C.T."/>
            <person name="Goker M."/>
            <person name="Salamov A."/>
            <person name="Wisecaver J."/>
            <person name="Long T.M."/>
            <person name="Aerts A.L."/>
            <person name="Barry K."/>
            <person name="Choi C."/>
            <person name="Clum A."/>
            <person name="Coughlan A.Y."/>
            <person name="Deshpande S."/>
            <person name="Douglass A.P."/>
            <person name="Hanson S.J."/>
            <person name="Klenk H.-P."/>
            <person name="Labutti K."/>
            <person name="Lapidus A."/>
            <person name="Lindquist E."/>
            <person name="Lipzen A."/>
            <person name="Meier-Kolthoff J.P."/>
            <person name="Ohm R.A."/>
            <person name="Otillar R.P."/>
            <person name="Pangilinan J."/>
            <person name="Peng Y."/>
            <person name="Rokas A."/>
            <person name="Rosa C.A."/>
            <person name="Scheuner C."/>
            <person name="Sibirny A.A."/>
            <person name="Slot J.C."/>
            <person name="Stielow J.B."/>
            <person name="Sun H."/>
            <person name="Kurtzman C.P."/>
            <person name="Blackwell M."/>
            <person name="Grigoriev I.V."/>
            <person name="Jeffries T.W."/>
        </authorList>
    </citation>
    <scope>NUCLEOTIDE SEQUENCE [LARGE SCALE GENOMIC DNA]</scope>
    <source>
        <strain evidence="8">NRRL Y-2460</strain>
    </source>
</reference>
<dbReference type="PANTHER" id="PTHR45649:SF7">
    <property type="entry name" value="CHOLINE TRANSPORT PROTEIN"/>
    <property type="match status" value="1"/>
</dbReference>
<evidence type="ECO:0000256" key="1">
    <source>
        <dbReference type="ARBA" id="ARBA00004141"/>
    </source>
</evidence>
<feature type="transmembrane region" description="Helical" evidence="6">
    <location>
        <begin position="418"/>
        <end position="440"/>
    </location>
</feature>
<feature type="transmembrane region" description="Helical" evidence="6">
    <location>
        <begin position="209"/>
        <end position="231"/>
    </location>
</feature>
<feature type="transmembrane region" description="Helical" evidence="6">
    <location>
        <begin position="88"/>
        <end position="113"/>
    </location>
</feature>
<feature type="transmembrane region" description="Helical" evidence="6">
    <location>
        <begin position="134"/>
        <end position="158"/>
    </location>
</feature>
<evidence type="ECO:0000256" key="4">
    <source>
        <dbReference type="ARBA" id="ARBA00022989"/>
    </source>
</evidence>
<dbReference type="OrthoDB" id="2417308at2759"/>
<dbReference type="PIRSF" id="PIRSF006060">
    <property type="entry name" value="AA_transporter"/>
    <property type="match status" value="1"/>
</dbReference>
<dbReference type="GO" id="GO:0015101">
    <property type="term" value="F:organic cation transmembrane transporter activity"/>
    <property type="evidence" value="ECO:0007669"/>
    <property type="project" value="UniProtKB-ARBA"/>
</dbReference>
<keyword evidence="4 6" id="KW-1133">Transmembrane helix</keyword>
<dbReference type="GO" id="GO:0016020">
    <property type="term" value="C:membrane"/>
    <property type="evidence" value="ECO:0007669"/>
    <property type="project" value="UniProtKB-SubCell"/>
</dbReference>
<dbReference type="EMBL" id="KV454011">
    <property type="protein sequence ID" value="ODV98316.1"/>
    <property type="molecule type" value="Genomic_DNA"/>
</dbReference>
<keyword evidence="8" id="KW-1185">Reference proteome</keyword>
<dbReference type="Pfam" id="PF13520">
    <property type="entry name" value="AA_permease_2"/>
    <property type="match status" value="1"/>
</dbReference>
<feature type="transmembrane region" description="Helical" evidence="6">
    <location>
        <begin position="489"/>
        <end position="508"/>
    </location>
</feature>
<gene>
    <name evidence="7" type="ORF">PACTADRAFT_48100</name>
</gene>
<evidence type="ECO:0000313" key="8">
    <source>
        <dbReference type="Proteomes" id="UP000094236"/>
    </source>
</evidence>
<evidence type="ECO:0000313" key="7">
    <source>
        <dbReference type="EMBL" id="ODV98316.1"/>
    </source>
</evidence>
<feature type="transmembrane region" description="Helical" evidence="6">
    <location>
        <begin position="53"/>
        <end position="76"/>
    </location>
</feature>
<feature type="transmembrane region" description="Helical" evidence="6">
    <location>
        <begin position="452"/>
        <end position="477"/>
    </location>
</feature>
<organism evidence="7 8">
    <name type="scientific">Pachysolen tannophilus NRRL Y-2460</name>
    <dbReference type="NCBI Taxonomy" id="669874"/>
    <lineage>
        <taxon>Eukaryota</taxon>
        <taxon>Fungi</taxon>
        <taxon>Dikarya</taxon>
        <taxon>Ascomycota</taxon>
        <taxon>Saccharomycotina</taxon>
        <taxon>Pichiomycetes</taxon>
        <taxon>Pachysolenaceae</taxon>
        <taxon>Pachysolen</taxon>
    </lineage>
</organism>
<evidence type="ECO:0000256" key="6">
    <source>
        <dbReference type="SAM" id="Phobius"/>
    </source>
</evidence>
<evidence type="ECO:0000256" key="5">
    <source>
        <dbReference type="ARBA" id="ARBA00023136"/>
    </source>
</evidence>
<sequence length="540" mass="59170">MSEEKIFATQVIQQNDASSFSSNVEGNPHGEVVDRDAAKLEAMGYQQELKRNFSIWAVLGIGFGLTNSWFGISASLVTGISSGGPMLIVYGIIIVACISTCIGITLSELTSAYPSAGGQYVWTKILAPKKLAPFLSYTCGGFAWAGSVFTSASVTVGIAQEAVGFYALTHPDFTVKTWHVFVAYQLINIFVFLFNCYDKWLPVVGSLALYTSLLSFIVITITVVICSRGNYQSASFVFSEFDNATGWSSSGIAFIVGLINPAWSFSCLDSATHMAEECASPEIIIPKAIMGTVAIGFVTSFCYAIAMFFSIRNLEDILDSNTGVPIFDIYNQALQNKGGAVFLGILVFLTAIGCNIASHTWQARLCWSFARDRGLWGSHYFSQIDKRTGVPFYAHLMSCLWVVVIGCIYLGSTTAYNAMVTACITLLLLSYSIPVACLLYKGRNNIRHGPFWLGKIGLVSNIVVLAWTIFALCFFCFPMDMPVTAGNMNYASVVLAVWITWSVAYWLVRGRRTFIMKSSEDNDEVLDAALNNIDQTFKEE</sequence>
<dbReference type="STRING" id="669874.A0A1E4U2T4"/>
<dbReference type="PANTHER" id="PTHR45649">
    <property type="entry name" value="AMINO-ACID PERMEASE BAT1"/>
    <property type="match status" value="1"/>
</dbReference>
<feature type="transmembrane region" description="Helical" evidence="6">
    <location>
        <begin position="340"/>
        <end position="361"/>
    </location>
</feature>
<dbReference type="AlphaFoldDB" id="A0A1E4U2T4"/>
<evidence type="ECO:0000256" key="2">
    <source>
        <dbReference type="ARBA" id="ARBA00022448"/>
    </source>
</evidence>
<comment type="subcellular location">
    <subcellularLocation>
        <location evidence="1">Membrane</location>
        <topology evidence="1">Multi-pass membrane protein</topology>
    </subcellularLocation>
</comment>
<dbReference type="InterPro" id="IPR002293">
    <property type="entry name" value="AA/rel_permease1"/>
</dbReference>
<keyword evidence="5 6" id="KW-0472">Membrane</keyword>
<evidence type="ECO:0008006" key="9">
    <source>
        <dbReference type="Google" id="ProtNLM"/>
    </source>
</evidence>
<keyword evidence="3 6" id="KW-0812">Transmembrane</keyword>
<feature type="transmembrane region" description="Helical" evidence="6">
    <location>
        <begin position="251"/>
        <end position="268"/>
    </location>
</feature>
<feature type="transmembrane region" description="Helical" evidence="6">
    <location>
        <begin position="392"/>
        <end position="412"/>
    </location>
</feature>
<feature type="transmembrane region" description="Helical" evidence="6">
    <location>
        <begin position="178"/>
        <end position="197"/>
    </location>
</feature>
<feature type="transmembrane region" description="Helical" evidence="6">
    <location>
        <begin position="288"/>
        <end position="311"/>
    </location>
</feature>
<accession>A0A1E4U2T4</accession>
<keyword evidence="2" id="KW-0813">Transport</keyword>
<dbReference type="FunFam" id="1.20.1740.10:FF:000046">
    <property type="entry name" value="Amino-acid permease, putative"/>
    <property type="match status" value="1"/>
</dbReference>
<proteinExistence type="predicted"/>
<dbReference type="Gene3D" id="1.20.1740.10">
    <property type="entry name" value="Amino acid/polyamine transporter I"/>
    <property type="match status" value="1"/>
</dbReference>
<name>A0A1E4U2T4_PACTA</name>
<protein>
    <recommendedName>
        <fullName evidence="9">Amino acid permease/ SLC12A domain-containing protein</fullName>
    </recommendedName>
</protein>
<dbReference type="Proteomes" id="UP000094236">
    <property type="component" value="Unassembled WGS sequence"/>
</dbReference>
<evidence type="ECO:0000256" key="3">
    <source>
        <dbReference type="ARBA" id="ARBA00022692"/>
    </source>
</evidence>